<dbReference type="EMBL" id="BAABHK010000004">
    <property type="protein sequence ID" value="GAA4625807.1"/>
    <property type="molecule type" value="Genomic_DNA"/>
</dbReference>
<feature type="transmembrane region" description="Helical" evidence="1">
    <location>
        <begin position="187"/>
        <end position="212"/>
    </location>
</feature>
<feature type="transmembrane region" description="Helical" evidence="1">
    <location>
        <begin position="143"/>
        <end position="167"/>
    </location>
</feature>
<accession>A0ABP8UAG3</accession>
<name>A0ABP8UAG3_9ACTN</name>
<sequence length="244" mass="25461">MGFNQAQYDAVVEKVRTGIAQIGAKNQQVIPAATHATSHWYLPDGVKSAVLWMAKKLTQLSEWLIRKAGELLAGFLAPVGFMEAGWKWQDVKAKASTIEGAINPDQTASSEWDGSAKDHYRTSIKPQQSAAGRIKTVAGSISTSLYICAGAGLAFYAALGLITYQFLTTLGAALAALFSGVLSLPGFVAAVADCGVTAAAVITAVAGLGAFLSVQAQQMGSLHGEAKDNASFPGGHWPRAVHNA</sequence>
<evidence type="ECO:0000313" key="2">
    <source>
        <dbReference type="EMBL" id="GAA4625807.1"/>
    </source>
</evidence>
<proteinExistence type="predicted"/>
<evidence type="ECO:0000313" key="3">
    <source>
        <dbReference type="Proteomes" id="UP001501442"/>
    </source>
</evidence>
<reference evidence="3" key="1">
    <citation type="journal article" date="2019" name="Int. J. Syst. Evol. Microbiol.">
        <title>The Global Catalogue of Microorganisms (GCM) 10K type strain sequencing project: providing services to taxonomists for standard genome sequencing and annotation.</title>
        <authorList>
            <consortium name="The Broad Institute Genomics Platform"/>
            <consortium name="The Broad Institute Genome Sequencing Center for Infectious Disease"/>
            <person name="Wu L."/>
            <person name="Ma J."/>
        </authorList>
    </citation>
    <scope>NUCLEOTIDE SEQUENCE [LARGE SCALE GENOMIC DNA]</scope>
    <source>
        <strain evidence="3">JCM 17939</strain>
    </source>
</reference>
<protein>
    <submittedName>
        <fullName evidence="2">Uncharacterized protein</fullName>
    </submittedName>
</protein>
<dbReference type="Proteomes" id="UP001501442">
    <property type="component" value="Unassembled WGS sequence"/>
</dbReference>
<keyword evidence="1" id="KW-0472">Membrane</keyword>
<keyword evidence="3" id="KW-1185">Reference proteome</keyword>
<keyword evidence="1" id="KW-0812">Transmembrane</keyword>
<comment type="caution">
    <text evidence="2">The sequence shown here is derived from an EMBL/GenBank/DDBJ whole genome shotgun (WGS) entry which is preliminary data.</text>
</comment>
<evidence type="ECO:0000256" key="1">
    <source>
        <dbReference type="SAM" id="Phobius"/>
    </source>
</evidence>
<gene>
    <name evidence="2" type="ORF">GCM10023196_031420</name>
</gene>
<keyword evidence="1" id="KW-1133">Transmembrane helix</keyword>
<dbReference type="RefSeq" id="WP_345431536.1">
    <property type="nucleotide sequence ID" value="NZ_BAABHK010000004.1"/>
</dbReference>
<organism evidence="2 3">
    <name type="scientific">Actinoallomurus vinaceus</name>
    <dbReference type="NCBI Taxonomy" id="1080074"/>
    <lineage>
        <taxon>Bacteria</taxon>
        <taxon>Bacillati</taxon>
        <taxon>Actinomycetota</taxon>
        <taxon>Actinomycetes</taxon>
        <taxon>Streptosporangiales</taxon>
        <taxon>Thermomonosporaceae</taxon>
        <taxon>Actinoallomurus</taxon>
    </lineage>
</organism>